<organism evidence="1 2">
    <name type="scientific">Stenotrophomonas indicatrix</name>
    <dbReference type="NCBI Taxonomy" id="2045451"/>
    <lineage>
        <taxon>Bacteria</taxon>
        <taxon>Pseudomonadati</taxon>
        <taxon>Pseudomonadota</taxon>
        <taxon>Gammaproteobacteria</taxon>
        <taxon>Lysobacterales</taxon>
        <taxon>Lysobacteraceae</taxon>
        <taxon>Stenotrophomonas</taxon>
    </lineage>
</organism>
<evidence type="ECO:0000313" key="1">
    <source>
        <dbReference type="EMBL" id="SLM22902.1"/>
    </source>
</evidence>
<dbReference type="SUPFAM" id="SSF55874">
    <property type="entry name" value="ATPase domain of HSP90 chaperone/DNA topoisomerase II/histidine kinase"/>
    <property type="match status" value="1"/>
</dbReference>
<dbReference type="EMBL" id="FWEU01000001">
    <property type="protein sequence ID" value="SLM22902.1"/>
    <property type="molecule type" value="Genomic_DNA"/>
</dbReference>
<evidence type="ECO:0000313" key="2">
    <source>
        <dbReference type="Proteomes" id="UP000191133"/>
    </source>
</evidence>
<accession>A0A1W1GU75</accession>
<name>A0A1W1GU75_9GAMM</name>
<dbReference type="InterPro" id="IPR036890">
    <property type="entry name" value="HATPase_C_sf"/>
</dbReference>
<dbReference type="Proteomes" id="UP000191133">
    <property type="component" value="Unassembled WGS sequence"/>
</dbReference>
<dbReference type="AlphaFoldDB" id="A0A1W1GU75"/>
<reference evidence="2" key="1">
    <citation type="submission" date="2016-10" db="EMBL/GenBank/DDBJ databases">
        <authorList>
            <person name="Varghese N."/>
        </authorList>
    </citation>
    <scope>NUCLEOTIDE SEQUENCE [LARGE SCALE GENOMIC DNA]</scope>
    <source>
        <strain evidence="2">92MFCol6.1</strain>
    </source>
</reference>
<dbReference type="Gene3D" id="3.30.565.10">
    <property type="entry name" value="Histidine kinase-like ATPase, C-terminal domain"/>
    <property type="match status" value="1"/>
</dbReference>
<dbReference type="RefSeq" id="WP_080148490.1">
    <property type="nucleotide sequence ID" value="NZ_FWEU01000001.1"/>
</dbReference>
<keyword evidence="1" id="KW-0418">Kinase</keyword>
<dbReference type="Pfam" id="PF13589">
    <property type="entry name" value="HATPase_c_3"/>
    <property type="match status" value="1"/>
</dbReference>
<protein>
    <submittedName>
        <fullName evidence="1">Histidine kinase-, DNA gyrase B-, and HSP90-like ATPase</fullName>
    </submittedName>
</protein>
<gene>
    <name evidence="1" type="ORF">SAMN04488690_0577</name>
</gene>
<dbReference type="GO" id="GO:0016301">
    <property type="term" value="F:kinase activity"/>
    <property type="evidence" value="ECO:0007669"/>
    <property type="project" value="UniProtKB-KW"/>
</dbReference>
<sequence>MNKLNFGVNSRIATLLSNEYSSTERALIELIDNAWDADATRVLVDIPEPLSGSPIVVSDNGNGMTVDQIRTHYLQIAADRRRRSGDSSVRFKRKVKGSKGIGKFSGLMAAAEMRVDTAVGGRRVKLSFTLEQLKDVDGIDELEIPYTVSVEDEHVQGTTITLSQLRQGGAYPDAVELRHLLVQSYGRRQDMVIEINGKPLDVDDVQGHFEEKAISVPGITDLTVRFALSERKTGMKSPGIQIRVGSRIVGRPSLFGLDQRGDISPKLLKKLYGEIDLEGVVDANVASWEALVAGDPTWALVQDRVRDALYESYQARFKRDMSLARARLQQQFNKRMAELPEYKREFADKAIMKVLNRYSDEPHERVAPMVAVLLDALESSDYRLLLEHIAGASSADVSKVADSLNDFGLADMAHLVDQARARSAVLDALEDLSRDKSTLEATMHRALESNLWVFGPEFALFSSNKTLRRMVEDYLDQKYAGTNATDRPDLMLKQNFAGEYLLIEFKRPAHALTVSDYQQATGYRHHFGPFTPRRIRVFVVGGDRGTFPTNNLEPDVVGTSFFDIISMARTQLEWQLK</sequence>
<proteinExistence type="predicted"/>
<keyword evidence="1" id="KW-0808">Transferase</keyword>